<dbReference type="EMBL" id="JBHSDT010000008">
    <property type="protein sequence ID" value="MFC4404893.1"/>
    <property type="molecule type" value="Genomic_DNA"/>
</dbReference>
<evidence type="ECO:0000313" key="1">
    <source>
        <dbReference type="EMBL" id="MFC4404893.1"/>
    </source>
</evidence>
<reference evidence="2" key="1">
    <citation type="journal article" date="2019" name="Int. J. Syst. Evol. Microbiol.">
        <title>The Global Catalogue of Microorganisms (GCM) 10K type strain sequencing project: providing services to taxonomists for standard genome sequencing and annotation.</title>
        <authorList>
            <consortium name="The Broad Institute Genomics Platform"/>
            <consortium name="The Broad Institute Genome Sequencing Center for Infectious Disease"/>
            <person name="Wu L."/>
            <person name="Ma J."/>
        </authorList>
    </citation>
    <scope>NUCLEOTIDE SEQUENCE [LARGE SCALE GENOMIC DNA]</scope>
    <source>
        <strain evidence="2">CCUG 37865</strain>
    </source>
</reference>
<dbReference type="RefSeq" id="WP_390253947.1">
    <property type="nucleotide sequence ID" value="NZ_JBHSDT010000008.1"/>
</dbReference>
<sequence>MINRSNQPSEWAAGVWKKQVMQGYFDGNKPKMPLTREQVAEVLDRFAEKIREYESSLGMFSKSIESKSIESKSLVLIDLDSDA</sequence>
<keyword evidence="2" id="KW-1185">Reference proteome</keyword>
<comment type="caution">
    <text evidence="1">The sequence shown here is derived from an EMBL/GenBank/DDBJ whole genome shotgun (WGS) entry which is preliminary data.</text>
</comment>
<name>A0ABV8X0P6_9BACI</name>
<gene>
    <name evidence="1" type="ORF">ACFOY7_17615</name>
</gene>
<protein>
    <submittedName>
        <fullName evidence="1">Uncharacterized protein</fullName>
    </submittedName>
</protein>
<accession>A0ABV8X0P6</accession>
<evidence type="ECO:0000313" key="2">
    <source>
        <dbReference type="Proteomes" id="UP001595882"/>
    </source>
</evidence>
<proteinExistence type="predicted"/>
<organism evidence="1 2">
    <name type="scientific">Gracilibacillus xinjiangensis</name>
    <dbReference type="NCBI Taxonomy" id="1193282"/>
    <lineage>
        <taxon>Bacteria</taxon>
        <taxon>Bacillati</taxon>
        <taxon>Bacillota</taxon>
        <taxon>Bacilli</taxon>
        <taxon>Bacillales</taxon>
        <taxon>Bacillaceae</taxon>
        <taxon>Gracilibacillus</taxon>
    </lineage>
</organism>
<dbReference type="Proteomes" id="UP001595882">
    <property type="component" value="Unassembled WGS sequence"/>
</dbReference>